<feature type="transmembrane region" description="Helical" evidence="6">
    <location>
        <begin position="503"/>
        <end position="521"/>
    </location>
</feature>
<evidence type="ECO:0000256" key="3">
    <source>
        <dbReference type="ARBA" id="ARBA00022692"/>
    </source>
</evidence>
<sequence length="556" mass="57487">MDPQWLTRLAVGAAVAGLMALRGLRKRSLSPSGAAAAFLVGLVTMQASYTSGLLLILFYLTSSKLTKLQQDRKQQLEESFKVDGQRSATQVLSNSLGGVVAAVTTQCAPLVVADPQQAAAVQWAATAAFLGHYAAVCADTWASEVGILSTRPPRLVTTWRVVPPGTNGAVSALGCACSAAAGVFMGAAYWALGTALGDTVLAPPQGLGELRASLLAAAASAAPREWGALTERLVAASSLPFTVLVLPQVIQNQANIAGGALGALAAISWLGYAAGLAGNALMCTHLAARGEATAVNVQLIGIASTLLILGQLWWARVMPTRAFGGALVMAAAVAAAGSLKARGRLGRREWLAFEAVVSVFGVLAVPQVVAGAFWPSTPTLAPSLAAAAAVAFWLSGHAKRSAQDAQKAVALLPGWCATCMFALMPLPQLARNFSDLSGLGGLSLGTILLATLGNALCIPRALFTRDPSWSFGSTWGCLMMGWAQLLSLFLGRSPETGARFLPAPAFAAATAALGAYLLWALTSDARSKGLTNPFGSYGDVFFGQRVPQPPQRERDY</sequence>
<feature type="transmembrane region" description="Helical" evidence="6">
    <location>
        <begin position="169"/>
        <end position="192"/>
    </location>
</feature>
<dbReference type="GO" id="GO:0016020">
    <property type="term" value="C:membrane"/>
    <property type="evidence" value="ECO:0007669"/>
    <property type="project" value="UniProtKB-SubCell"/>
</dbReference>
<feature type="transmembrane region" description="Helical" evidence="6">
    <location>
        <begin position="408"/>
        <end position="426"/>
    </location>
</feature>
<protein>
    <submittedName>
        <fullName evidence="7">Maltose excess protein 1</fullName>
    </submittedName>
</protein>
<dbReference type="OrthoDB" id="8048523at2759"/>
<reference evidence="7 8" key="1">
    <citation type="journal article" date="2013" name="BMC Genomics">
        <title>Reconstruction of the lipid metabolism for the microalga Monoraphidium neglectum from its genome sequence reveals characteristics suitable for biofuel production.</title>
        <authorList>
            <person name="Bogen C."/>
            <person name="Al-Dilaimi A."/>
            <person name="Albersmeier A."/>
            <person name="Wichmann J."/>
            <person name="Grundmann M."/>
            <person name="Rupp O."/>
            <person name="Lauersen K.J."/>
            <person name="Blifernez-Klassen O."/>
            <person name="Kalinowski J."/>
            <person name="Goesmann A."/>
            <person name="Mussgnug J.H."/>
            <person name="Kruse O."/>
        </authorList>
    </citation>
    <scope>NUCLEOTIDE SEQUENCE [LARGE SCALE GENOMIC DNA]</scope>
    <source>
        <strain evidence="7 8">SAG 48.87</strain>
    </source>
</reference>
<feature type="transmembrane region" description="Helical" evidence="6">
    <location>
        <begin position="6"/>
        <end position="24"/>
    </location>
</feature>
<feature type="transmembrane region" description="Helical" evidence="6">
    <location>
        <begin position="320"/>
        <end position="339"/>
    </location>
</feature>
<dbReference type="AlphaFoldDB" id="A0A0D2JR87"/>
<gene>
    <name evidence="7" type="ORF">MNEG_6374</name>
</gene>
<evidence type="ECO:0000313" key="7">
    <source>
        <dbReference type="EMBL" id="KIZ01588.1"/>
    </source>
</evidence>
<dbReference type="InterPro" id="IPR034628">
    <property type="entry name" value="MEX1/MEX1-like"/>
</dbReference>
<feature type="transmembrane region" description="Helical" evidence="6">
    <location>
        <begin position="469"/>
        <end position="491"/>
    </location>
</feature>
<feature type="transmembrane region" description="Helical" evidence="6">
    <location>
        <begin position="380"/>
        <end position="396"/>
    </location>
</feature>
<comment type="subcellular location">
    <subcellularLocation>
        <location evidence="1">Membrane</location>
        <topology evidence="1">Multi-pass membrane protein</topology>
    </subcellularLocation>
</comment>
<dbReference type="EMBL" id="KK101247">
    <property type="protein sequence ID" value="KIZ01588.1"/>
    <property type="molecule type" value="Genomic_DNA"/>
</dbReference>
<feature type="transmembrane region" description="Helical" evidence="6">
    <location>
        <begin position="351"/>
        <end position="374"/>
    </location>
</feature>
<dbReference type="PANTHER" id="PTHR34809">
    <property type="entry name" value="MALTOSE EXCESS PROTEIN 1, CHLOROPLASTIC-RELATED"/>
    <property type="match status" value="1"/>
</dbReference>
<keyword evidence="4 6" id="KW-1133">Transmembrane helix</keyword>
<name>A0A0D2JR87_9CHLO</name>
<comment type="similarity">
    <text evidence="2">Belongs to the TMEM19 family.</text>
</comment>
<evidence type="ECO:0000256" key="4">
    <source>
        <dbReference type="ARBA" id="ARBA00022989"/>
    </source>
</evidence>
<proteinExistence type="inferred from homology"/>
<feature type="transmembrane region" description="Helical" evidence="6">
    <location>
        <begin position="36"/>
        <end position="60"/>
    </location>
</feature>
<evidence type="ECO:0000256" key="6">
    <source>
        <dbReference type="SAM" id="Phobius"/>
    </source>
</evidence>
<dbReference type="Pfam" id="PF01940">
    <property type="entry name" value="DUF92"/>
    <property type="match status" value="1"/>
</dbReference>
<dbReference type="PANTHER" id="PTHR34809:SF1">
    <property type="entry name" value="MALTOSE EXCESS PROTEIN 1, CHLOROPLASTIC-RELATED"/>
    <property type="match status" value="1"/>
</dbReference>
<keyword evidence="8" id="KW-1185">Reference proteome</keyword>
<evidence type="ECO:0000313" key="8">
    <source>
        <dbReference type="Proteomes" id="UP000054498"/>
    </source>
</evidence>
<feature type="transmembrane region" description="Helical" evidence="6">
    <location>
        <begin position="294"/>
        <end position="314"/>
    </location>
</feature>
<dbReference type="GO" id="GO:0005363">
    <property type="term" value="F:maltose transmembrane transporter activity"/>
    <property type="evidence" value="ECO:0007669"/>
    <property type="project" value="TreeGrafter"/>
</dbReference>
<dbReference type="GeneID" id="25739250"/>
<feature type="transmembrane region" description="Helical" evidence="6">
    <location>
        <begin position="256"/>
        <end position="282"/>
    </location>
</feature>
<dbReference type="Proteomes" id="UP000054498">
    <property type="component" value="Unassembled WGS sequence"/>
</dbReference>
<dbReference type="Gene3D" id="1.20.1280.290">
    <property type="match status" value="1"/>
</dbReference>
<dbReference type="KEGG" id="mng:MNEG_6374"/>
<feature type="transmembrane region" description="Helical" evidence="6">
    <location>
        <begin position="438"/>
        <end position="457"/>
    </location>
</feature>
<dbReference type="RefSeq" id="XP_013900607.1">
    <property type="nucleotide sequence ID" value="XM_014045153.1"/>
</dbReference>
<dbReference type="InterPro" id="IPR002794">
    <property type="entry name" value="DUF92_TMEM19"/>
</dbReference>
<keyword evidence="3 6" id="KW-0812">Transmembrane</keyword>
<organism evidence="7 8">
    <name type="scientific">Monoraphidium neglectum</name>
    <dbReference type="NCBI Taxonomy" id="145388"/>
    <lineage>
        <taxon>Eukaryota</taxon>
        <taxon>Viridiplantae</taxon>
        <taxon>Chlorophyta</taxon>
        <taxon>core chlorophytes</taxon>
        <taxon>Chlorophyceae</taxon>
        <taxon>CS clade</taxon>
        <taxon>Sphaeropleales</taxon>
        <taxon>Selenastraceae</taxon>
        <taxon>Monoraphidium</taxon>
    </lineage>
</organism>
<evidence type="ECO:0000256" key="5">
    <source>
        <dbReference type="ARBA" id="ARBA00023136"/>
    </source>
</evidence>
<keyword evidence="5 6" id="KW-0472">Membrane</keyword>
<dbReference type="GO" id="GO:0009941">
    <property type="term" value="C:chloroplast envelope"/>
    <property type="evidence" value="ECO:0007669"/>
    <property type="project" value="TreeGrafter"/>
</dbReference>
<evidence type="ECO:0000256" key="1">
    <source>
        <dbReference type="ARBA" id="ARBA00004141"/>
    </source>
</evidence>
<dbReference type="STRING" id="145388.A0A0D2JR87"/>
<evidence type="ECO:0000256" key="2">
    <source>
        <dbReference type="ARBA" id="ARBA00009012"/>
    </source>
</evidence>
<accession>A0A0D2JR87</accession>